<feature type="compositionally biased region" description="Polar residues" evidence="1">
    <location>
        <begin position="293"/>
        <end position="311"/>
    </location>
</feature>
<name>A0AA40A1L1_9PEZI</name>
<feature type="region of interest" description="Disordered" evidence="1">
    <location>
        <begin position="1"/>
        <end position="36"/>
    </location>
</feature>
<feature type="compositionally biased region" description="Low complexity" evidence="1">
    <location>
        <begin position="182"/>
        <end position="198"/>
    </location>
</feature>
<dbReference type="Proteomes" id="UP001172102">
    <property type="component" value="Unassembled WGS sequence"/>
</dbReference>
<feature type="region of interest" description="Disordered" evidence="1">
    <location>
        <begin position="276"/>
        <end position="316"/>
    </location>
</feature>
<dbReference type="EMBL" id="JAUKUA010000006">
    <property type="protein sequence ID" value="KAK0707636.1"/>
    <property type="molecule type" value="Genomic_DNA"/>
</dbReference>
<reference evidence="2" key="1">
    <citation type="submission" date="2023-06" db="EMBL/GenBank/DDBJ databases">
        <title>Genome-scale phylogeny and comparative genomics of the fungal order Sordariales.</title>
        <authorList>
            <consortium name="Lawrence Berkeley National Laboratory"/>
            <person name="Hensen N."/>
            <person name="Bonometti L."/>
            <person name="Westerberg I."/>
            <person name="Brannstrom I.O."/>
            <person name="Guillou S."/>
            <person name="Cros-Aarteil S."/>
            <person name="Calhoun S."/>
            <person name="Haridas S."/>
            <person name="Kuo A."/>
            <person name="Mondo S."/>
            <person name="Pangilinan J."/>
            <person name="Riley R."/>
            <person name="Labutti K."/>
            <person name="Andreopoulos B."/>
            <person name="Lipzen A."/>
            <person name="Chen C."/>
            <person name="Yanf M."/>
            <person name="Daum C."/>
            <person name="Ng V."/>
            <person name="Clum A."/>
            <person name="Steindorff A."/>
            <person name="Ohm R."/>
            <person name="Martin F."/>
            <person name="Silar P."/>
            <person name="Natvig D."/>
            <person name="Lalanne C."/>
            <person name="Gautier V."/>
            <person name="Ament-Velasquez S.L."/>
            <person name="Kruys A."/>
            <person name="Hutchinson M.I."/>
            <person name="Powell A.J."/>
            <person name="Barry K."/>
            <person name="Miller A.N."/>
            <person name="Grigoriev I.V."/>
            <person name="Debuchy R."/>
            <person name="Gladieux P."/>
            <person name="Thoren M.H."/>
            <person name="Johannesson H."/>
        </authorList>
    </citation>
    <scope>NUCLEOTIDE SEQUENCE</scope>
    <source>
        <strain evidence="2">SMH4607-1</strain>
    </source>
</reference>
<keyword evidence="3" id="KW-1185">Reference proteome</keyword>
<comment type="caution">
    <text evidence="2">The sequence shown here is derived from an EMBL/GenBank/DDBJ whole genome shotgun (WGS) entry which is preliminary data.</text>
</comment>
<feature type="compositionally biased region" description="Acidic residues" evidence="1">
    <location>
        <begin position="163"/>
        <end position="176"/>
    </location>
</feature>
<evidence type="ECO:0000256" key="1">
    <source>
        <dbReference type="SAM" id="MobiDB-lite"/>
    </source>
</evidence>
<evidence type="ECO:0000313" key="2">
    <source>
        <dbReference type="EMBL" id="KAK0707636.1"/>
    </source>
</evidence>
<feature type="region of interest" description="Disordered" evidence="1">
    <location>
        <begin position="160"/>
        <end position="201"/>
    </location>
</feature>
<sequence length="368" mass="42150">MPGIPEHHRWRIKPLSPSAPSKPTTRSARHQAKHTPPSSYIVRMMLANGYWSYGPEELWRLPGAWPHLYPRRGPGSPRDPWSGRRGAVDEGRVSLSYLPKGQKRVAEEHRRIEVSDEVWAKESWDALWQWDDAPVPGHRRRLRRRLERSGCRVRWKEVRNLEKEEDEEEEEEEEEEKRERVPVGAAPVATAPVTKSPVKLWDDPVEDGKELAAAAEVLLPSDKPYPRNLGGVDVISREELEMADLWRQGVLSQAEEDLTLNSIVHDEPTYAVKVIQRKKRGKRGRREDKTPDVRQSVSEPATEITPSSGPTHDSDCDCWKDMFRQLEAQGWVAVAGRLDEGREDRSESEWELASTAGSWTVMEENGYV</sequence>
<organism evidence="2 3">
    <name type="scientific">Lasiosphaeris hirsuta</name>
    <dbReference type="NCBI Taxonomy" id="260670"/>
    <lineage>
        <taxon>Eukaryota</taxon>
        <taxon>Fungi</taxon>
        <taxon>Dikarya</taxon>
        <taxon>Ascomycota</taxon>
        <taxon>Pezizomycotina</taxon>
        <taxon>Sordariomycetes</taxon>
        <taxon>Sordariomycetidae</taxon>
        <taxon>Sordariales</taxon>
        <taxon>Lasiosphaeriaceae</taxon>
        <taxon>Lasiosphaeris</taxon>
    </lineage>
</organism>
<dbReference type="AlphaFoldDB" id="A0AA40A1L1"/>
<evidence type="ECO:0000313" key="3">
    <source>
        <dbReference type="Proteomes" id="UP001172102"/>
    </source>
</evidence>
<protein>
    <submittedName>
        <fullName evidence="2">Uncharacterized protein</fullName>
    </submittedName>
</protein>
<proteinExistence type="predicted"/>
<gene>
    <name evidence="2" type="ORF">B0H67DRAFT_556301</name>
</gene>
<accession>A0AA40A1L1</accession>